<evidence type="ECO:0000313" key="2">
    <source>
        <dbReference type="Proteomes" id="UP000824281"/>
    </source>
</evidence>
<reference evidence="1 2" key="1">
    <citation type="submission" date="2021-08" db="EMBL/GenBank/DDBJ databases">
        <title>Comparative Genomics Analysis of the Genus Qipengyuania Reveals Extensive Genetic Diversity and Metabolic Versatility, Including the Description of Fifteen Novel Species.</title>
        <authorList>
            <person name="Liu Y."/>
        </authorList>
    </citation>
    <scope>NUCLEOTIDE SEQUENCE [LARGE SCALE GENOMIC DNA]</scope>
    <source>
        <strain evidence="1 2">1NDH13</strain>
    </source>
</reference>
<evidence type="ECO:0000313" key="1">
    <source>
        <dbReference type="EMBL" id="QZD89960.1"/>
    </source>
</evidence>
<keyword evidence="2" id="KW-1185">Reference proteome</keyword>
<organism evidence="1 2">
    <name type="scientific">Qipengyuania aurantiaca</name>
    <dbReference type="NCBI Taxonomy" id="2867233"/>
    <lineage>
        <taxon>Bacteria</taxon>
        <taxon>Pseudomonadati</taxon>
        <taxon>Pseudomonadota</taxon>
        <taxon>Alphaproteobacteria</taxon>
        <taxon>Sphingomonadales</taxon>
        <taxon>Erythrobacteraceae</taxon>
        <taxon>Qipengyuania</taxon>
    </lineage>
</organism>
<evidence type="ECO:0008006" key="3">
    <source>
        <dbReference type="Google" id="ProtNLM"/>
    </source>
</evidence>
<accession>A0ABX8ZLS6</accession>
<name>A0ABX8ZLS6_9SPHN</name>
<dbReference type="PROSITE" id="PS51257">
    <property type="entry name" value="PROKAR_LIPOPROTEIN"/>
    <property type="match status" value="1"/>
</dbReference>
<dbReference type="RefSeq" id="WP_221425436.1">
    <property type="nucleotide sequence ID" value="NZ_CP081295.1"/>
</dbReference>
<proteinExistence type="predicted"/>
<sequence>MRLTGLVLVAPLALSGCVVPEPEAGAQDETVNEPTTVSKGMPFLPGSALSAEDRRVCEEQGGTVEKRGMAQIEQCVTPYADAGKACTDGDQCEGRCIAEGQVGSPPGEPVTGICQRDDRLFGCFGIVEDGTIEAGLCVD</sequence>
<gene>
    <name evidence="1" type="ORF">K3148_00655</name>
</gene>
<protein>
    <recommendedName>
        <fullName evidence="3">Secreted protein</fullName>
    </recommendedName>
</protein>
<dbReference type="Proteomes" id="UP000824281">
    <property type="component" value="Chromosome"/>
</dbReference>
<dbReference type="EMBL" id="CP081295">
    <property type="protein sequence ID" value="QZD89960.1"/>
    <property type="molecule type" value="Genomic_DNA"/>
</dbReference>